<evidence type="ECO:0000256" key="2">
    <source>
        <dbReference type="SAM" id="Phobius"/>
    </source>
</evidence>
<accession>A0AAJ0A0W6</accession>
<feature type="transmembrane region" description="Helical" evidence="2">
    <location>
        <begin position="68"/>
        <end position="88"/>
    </location>
</feature>
<dbReference type="Proteomes" id="UP001243989">
    <property type="component" value="Unassembled WGS sequence"/>
</dbReference>
<comment type="caution">
    <text evidence="3">The sequence shown here is derived from an EMBL/GenBank/DDBJ whole genome shotgun (WGS) entry which is preliminary data.</text>
</comment>
<evidence type="ECO:0000313" key="3">
    <source>
        <dbReference type="EMBL" id="KAK1654418.1"/>
    </source>
</evidence>
<keyword evidence="2" id="KW-1133">Transmembrane helix</keyword>
<name>A0AAJ0A0W6_9PEZI</name>
<organism evidence="3 4">
    <name type="scientific">Colletotrichum phormii</name>
    <dbReference type="NCBI Taxonomy" id="359342"/>
    <lineage>
        <taxon>Eukaryota</taxon>
        <taxon>Fungi</taxon>
        <taxon>Dikarya</taxon>
        <taxon>Ascomycota</taxon>
        <taxon>Pezizomycotina</taxon>
        <taxon>Sordariomycetes</taxon>
        <taxon>Hypocreomycetidae</taxon>
        <taxon>Glomerellales</taxon>
        <taxon>Glomerellaceae</taxon>
        <taxon>Colletotrichum</taxon>
        <taxon>Colletotrichum acutatum species complex</taxon>
    </lineage>
</organism>
<protein>
    <submittedName>
        <fullName evidence="3">Uncharacterized protein</fullName>
    </submittedName>
</protein>
<proteinExistence type="predicted"/>
<gene>
    <name evidence="3" type="ORF">BDP81DRAFT_415686</name>
</gene>
<evidence type="ECO:0000256" key="1">
    <source>
        <dbReference type="SAM" id="MobiDB-lite"/>
    </source>
</evidence>
<evidence type="ECO:0000313" key="4">
    <source>
        <dbReference type="Proteomes" id="UP001243989"/>
    </source>
</evidence>
<feature type="region of interest" description="Disordered" evidence="1">
    <location>
        <begin position="1"/>
        <end position="21"/>
    </location>
</feature>
<dbReference type="RefSeq" id="XP_060450462.1">
    <property type="nucleotide sequence ID" value="XM_060589471.1"/>
</dbReference>
<reference evidence="3" key="1">
    <citation type="submission" date="2021-06" db="EMBL/GenBank/DDBJ databases">
        <title>Comparative genomics, transcriptomics and evolutionary studies reveal genomic signatures of adaptation to plant cell wall in hemibiotrophic fungi.</title>
        <authorList>
            <consortium name="DOE Joint Genome Institute"/>
            <person name="Baroncelli R."/>
            <person name="Diaz J.F."/>
            <person name="Benocci T."/>
            <person name="Peng M."/>
            <person name="Battaglia E."/>
            <person name="Haridas S."/>
            <person name="Andreopoulos W."/>
            <person name="Labutti K."/>
            <person name="Pangilinan J."/>
            <person name="Floch G.L."/>
            <person name="Makela M.R."/>
            <person name="Henrissat B."/>
            <person name="Grigoriev I.V."/>
            <person name="Crouch J.A."/>
            <person name="De Vries R.P."/>
            <person name="Sukno S.A."/>
            <person name="Thon M.R."/>
        </authorList>
    </citation>
    <scope>NUCLEOTIDE SEQUENCE</scope>
    <source>
        <strain evidence="3">CBS 102054</strain>
    </source>
</reference>
<keyword evidence="2" id="KW-0472">Membrane</keyword>
<keyword evidence="2" id="KW-0812">Transmembrane</keyword>
<dbReference type="EMBL" id="JAHMHQ010000002">
    <property type="protein sequence ID" value="KAK1654418.1"/>
    <property type="molecule type" value="Genomic_DNA"/>
</dbReference>
<keyword evidence="4" id="KW-1185">Reference proteome</keyword>
<dbReference type="GeneID" id="85474333"/>
<dbReference type="AlphaFoldDB" id="A0AAJ0A0W6"/>
<sequence>METLNRGQRVHEGRPLGSLDKAGRDSCSFPAAVSSGRPVTLLGRRSWFAAPWMDPEFLVTSLSAQPRYCVLSIPSLCSAVCLFILILLSSPMQLLIDTVVRIVYSIVLFESTVAGHLGRQSPGHQTGKFPYVTGGKGHGNLAQIPELPRRRQCRRAPEDCQMMACGVRRALRR</sequence>